<organism evidence="8 9">
    <name type="scientific">Trapa incisa</name>
    <dbReference type="NCBI Taxonomy" id="236973"/>
    <lineage>
        <taxon>Eukaryota</taxon>
        <taxon>Viridiplantae</taxon>
        <taxon>Streptophyta</taxon>
        <taxon>Embryophyta</taxon>
        <taxon>Tracheophyta</taxon>
        <taxon>Spermatophyta</taxon>
        <taxon>Magnoliopsida</taxon>
        <taxon>eudicotyledons</taxon>
        <taxon>Gunneridae</taxon>
        <taxon>Pentapetalae</taxon>
        <taxon>rosids</taxon>
        <taxon>malvids</taxon>
        <taxon>Myrtales</taxon>
        <taxon>Lythraceae</taxon>
        <taxon>Trapa</taxon>
    </lineage>
</organism>
<dbReference type="GO" id="GO:0008270">
    <property type="term" value="F:zinc ion binding"/>
    <property type="evidence" value="ECO:0007669"/>
    <property type="project" value="UniProtKB-KW"/>
</dbReference>
<reference evidence="8 9" key="1">
    <citation type="journal article" date="2023" name="Hortic Res">
        <title>Pangenome of water caltrop reveals structural variations and asymmetric subgenome divergence after allopolyploidization.</title>
        <authorList>
            <person name="Zhang X."/>
            <person name="Chen Y."/>
            <person name="Wang L."/>
            <person name="Yuan Y."/>
            <person name="Fang M."/>
            <person name="Shi L."/>
            <person name="Lu R."/>
            <person name="Comes H.P."/>
            <person name="Ma Y."/>
            <person name="Chen Y."/>
            <person name="Huang G."/>
            <person name="Zhou Y."/>
            <person name="Zheng Z."/>
            <person name="Qiu Y."/>
        </authorList>
    </citation>
    <scope>NUCLEOTIDE SEQUENCE [LARGE SCALE GENOMIC DNA]</scope>
    <source>
        <tissue evidence="8">Roots</tissue>
    </source>
</reference>
<feature type="region of interest" description="Disordered" evidence="6">
    <location>
        <begin position="261"/>
        <end position="280"/>
    </location>
</feature>
<feature type="compositionally biased region" description="Polar residues" evidence="6">
    <location>
        <begin position="531"/>
        <end position="540"/>
    </location>
</feature>
<evidence type="ECO:0000256" key="6">
    <source>
        <dbReference type="SAM" id="MobiDB-lite"/>
    </source>
</evidence>
<name>A0AAN7GPY9_9MYRT</name>
<evidence type="ECO:0000259" key="7">
    <source>
        <dbReference type="SMART" id="SM00249"/>
    </source>
</evidence>
<feature type="region of interest" description="Disordered" evidence="6">
    <location>
        <begin position="495"/>
        <end position="554"/>
    </location>
</feature>
<sequence>MKDRQRQLQAADPPDDWVDDSWTVDCICGVDFDDGEEMVKCDECGVWVHTRCSRYVKEEVLFACYKCKNKENGDDIEETEVAQVLVEFPTKTINIDSNNVANEPVRKPPLELWTEVPMEEKVHIQGIPGGDPRLFSGLSSVFSQQLWKCTGYVPRKFNFRYTEFPCWDADKEDAANVKEDRENTFFGKGSKVLSSLPKERALGHPITTCMRTKTKGDNINSDGKALPKEMKSELGGVDVICSQNGIRKEKNLHRSVIVCSGKRKKEESGTSDDTSGKRKTRIIDKDLDANGWTRHAPKPVSKTGEITKHYVALDDCSAKFACNSRDVLEKDKIRHHVSVVGTSATEVSPVDEYNSIPEMEVVENCDARNLEGGDVSVGLLTSLSSSHPNANFQKRSPDIAKSTCEVTEDTSGNCDAYDFVASNLQCRDKKSIYISRNEEELSNCVGKSKDPQSFSRDPAPTCPRLQILGIYFLLVIMLLLDYREHASENQTALHAHNGFMPSGPSSRVGKSNHRASHPSLRGSHAGGAHQSVVSKSSAAPSNEEVPKGKAEDSP</sequence>
<evidence type="ECO:0000256" key="3">
    <source>
        <dbReference type="ARBA" id="ARBA00022771"/>
    </source>
</evidence>
<gene>
    <name evidence="8" type="ORF">SAY87_015297</name>
</gene>
<dbReference type="AlphaFoldDB" id="A0AAN7GPY9"/>
<keyword evidence="5" id="KW-0539">Nucleus</keyword>
<dbReference type="GO" id="GO:0005634">
    <property type="term" value="C:nucleus"/>
    <property type="evidence" value="ECO:0007669"/>
    <property type="project" value="UniProtKB-SubCell"/>
</dbReference>
<dbReference type="Proteomes" id="UP001345219">
    <property type="component" value="Chromosome 12"/>
</dbReference>
<dbReference type="SMART" id="SM00249">
    <property type="entry name" value="PHD"/>
    <property type="match status" value="1"/>
</dbReference>
<comment type="subcellular location">
    <subcellularLocation>
        <location evidence="1">Nucleus</location>
    </subcellularLocation>
</comment>
<keyword evidence="9" id="KW-1185">Reference proteome</keyword>
<comment type="caution">
    <text evidence="8">The sequence shown here is derived from an EMBL/GenBank/DDBJ whole genome shotgun (WGS) entry which is preliminary data.</text>
</comment>
<evidence type="ECO:0000256" key="2">
    <source>
        <dbReference type="ARBA" id="ARBA00022723"/>
    </source>
</evidence>
<dbReference type="Gene3D" id="3.30.40.10">
    <property type="entry name" value="Zinc/RING finger domain, C3HC4 (zinc finger)"/>
    <property type="match status" value="1"/>
</dbReference>
<dbReference type="PROSITE" id="PS01359">
    <property type="entry name" value="ZF_PHD_1"/>
    <property type="match status" value="1"/>
</dbReference>
<feature type="domain" description="Zinc finger PHD-type" evidence="7">
    <location>
        <begin position="25"/>
        <end position="68"/>
    </location>
</feature>
<keyword evidence="4" id="KW-0862">Zinc</keyword>
<evidence type="ECO:0000256" key="1">
    <source>
        <dbReference type="ARBA" id="ARBA00004123"/>
    </source>
</evidence>
<evidence type="ECO:0000313" key="9">
    <source>
        <dbReference type="Proteomes" id="UP001345219"/>
    </source>
</evidence>
<evidence type="ECO:0000256" key="5">
    <source>
        <dbReference type="ARBA" id="ARBA00023242"/>
    </source>
</evidence>
<feature type="compositionally biased region" description="Basic and acidic residues" evidence="6">
    <location>
        <begin position="544"/>
        <end position="554"/>
    </location>
</feature>
<accession>A0AAN7GPY9</accession>
<dbReference type="InterPro" id="IPR001965">
    <property type="entry name" value="Znf_PHD"/>
</dbReference>
<dbReference type="PANTHER" id="PTHR14571">
    <property type="entry name" value="HISTONE-LYSINE N-METHYLTRANSFERASE SET-26-RELATED"/>
    <property type="match status" value="1"/>
</dbReference>
<protein>
    <recommendedName>
        <fullName evidence="7">Zinc finger PHD-type domain-containing protein</fullName>
    </recommendedName>
</protein>
<dbReference type="InterPro" id="IPR013083">
    <property type="entry name" value="Znf_RING/FYVE/PHD"/>
</dbReference>
<dbReference type="EMBL" id="JAXIOK010000019">
    <property type="protein sequence ID" value="KAK4748711.1"/>
    <property type="molecule type" value="Genomic_DNA"/>
</dbReference>
<keyword evidence="3" id="KW-0863">Zinc-finger</keyword>
<dbReference type="InterPro" id="IPR019786">
    <property type="entry name" value="Zinc_finger_PHD-type_CS"/>
</dbReference>
<dbReference type="PANTHER" id="PTHR14571:SF9">
    <property type="entry name" value="HISTONE-LYSINE N-METHYLTRANSFERASE SET-26-RELATED"/>
    <property type="match status" value="1"/>
</dbReference>
<evidence type="ECO:0000256" key="4">
    <source>
        <dbReference type="ARBA" id="ARBA00022833"/>
    </source>
</evidence>
<keyword evidence="2" id="KW-0479">Metal-binding</keyword>
<evidence type="ECO:0000313" key="8">
    <source>
        <dbReference type="EMBL" id="KAK4748711.1"/>
    </source>
</evidence>
<proteinExistence type="predicted"/>
<dbReference type="SUPFAM" id="SSF57903">
    <property type="entry name" value="FYVE/PHD zinc finger"/>
    <property type="match status" value="1"/>
</dbReference>
<dbReference type="InterPro" id="IPR011011">
    <property type="entry name" value="Znf_FYVE_PHD"/>
</dbReference>